<keyword evidence="1" id="KW-1133">Transmembrane helix</keyword>
<organism evidence="2 3">
    <name type="scientific">Aspergillus violaceofuscus (strain CBS 115571)</name>
    <dbReference type="NCBI Taxonomy" id="1450538"/>
    <lineage>
        <taxon>Eukaryota</taxon>
        <taxon>Fungi</taxon>
        <taxon>Dikarya</taxon>
        <taxon>Ascomycota</taxon>
        <taxon>Pezizomycotina</taxon>
        <taxon>Eurotiomycetes</taxon>
        <taxon>Eurotiomycetidae</taxon>
        <taxon>Eurotiales</taxon>
        <taxon>Aspergillaceae</taxon>
        <taxon>Aspergillus</taxon>
    </lineage>
</organism>
<evidence type="ECO:0000313" key="3">
    <source>
        <dbReference type="Proteomes" id="UP000249829"/>
    </source>
</evidence>
<keyword evidence="1" id="KW-0812">Transmembrane</keyword>
<accession>A0A2V5GVN2</accession>
<reference evidence="2 3" key="1">
    <citation type="submission" date="2018-02" db="EMBL/GenBank/DDBJ databases">
        <title>The genomes of Aspergillus section Nigri reveals drivers in fungal speciation.</title>
        <authorList>
            <consortium name="DOE Joint Genome Institute"/>
            <person name="Vesth T.C."/>
            <person name="Nybo J."/>
            <person name="Theobald S."/>
            <person name="Brandl J."/>
            <person name="Frisvad J.C."/>
            <person name="Nielsen K.F."/>
            <person name="Lyhne E.K."/>
            <person name="Kogle M.E."/>
            <person name="Kuo A."/>
            <person name="Riley R."/>
            <person name="Clum A."/>
            <person name="Nolan M."/>
            <person name="Lipzen A."/>
            <person name="Salamov A."/>
            <person name="Henrissat B."/>
            <person name="Wiebenga A."/>
            <person name="De vries R.P."/>
            <person name="Grigoriev I.V."/>
            <person name="Mortensen U.H."/>
            <person name="Andersen M.R."/>
            <person name="Baker S.E."/>
        </authorList>
    </citation>
    <scope>NUCLEOTIDE SEQUENCE [LARGE SCALE GENOMIC DNA]</scope>
    <source>
        <strain evidence="2 3">CBS 115571</strain>
    </source>
</reference>
<keyword evidence="1" id="KW-0472">Membrane</keyword>
<evidence type="ECO:0000256" key="1">
    <source>
        <dbReference type="SAM" id="Phobius"/>
    </source>
</evidence>
<evidence type="ECO:0008006" key="4">
    <source>
        <dbReference type="Google" id="ProtNLM"/>
    </source>
</evidence>
<sequence>MNCGRSSSLEVDCFEGRKGKRELERDLEGRKEGHQHPSTYSSTSSCLYAVCLILQFFAHHAHPFLLVLDYFIPIFYLSIFASFLRFFLTLEPDFSPRFE</sequence>
<proteinExistence type="predicted"/>
<protein>
    <recommendedName>
        <fullName evidence="4">Transmembrane protein</fullName>
    </recommendedName>
</protein>
<name>A0A2V5GVN2_ASPV1</name>
<feature type="transmembrane region" description="Helical" evidence="1">
    <location>
        <begin position="70"/>
        <end position="88"/>
    </location>
</feature>
<evidence type="ECO:0000313" key="2">
    <source>
        <dbReference type="EMBL" id="PYI15559.1"/>
    </source>
</evidence>
<dbReference type="Proteomes" id="UP000249829">
    <property type="component" value="Unassembled WGS sequence"/>
</dbReference>
<gene>
    <name evidence="2" type="ORF">BO99DRAFT_249692</name>
</gene>
<keyword evidence="3" id="KW-1185">Reference proteome</keyword>
<dbReference type="EMBL" id="KZ825184">
    <property type="protein sequence ID" value="PYI15559.1"/>
    <property type="molecule type" value="Genomic_DNA"/>
</dbReference>
<dbReference type="AlphaFoldDB" id="A0A2V5GVN2"/>